<name>A0A941I1I6_9BURK</name>
<dbReference type="GO" id="GO:0000162">
    <property type="term" value="P:L-tryptophan biosynthetic process"/>
    <property type="evidence" value="ECO:0007669"/>
    <property type="project" value="InterPro"/>
</dbReference>
<dbReference type="Gene3D" id="3.40.1030.10">
    <property type="entry name" value="Nucleoside phosphorylase/phosphoribosyltransferase catalytic domain"/>
    <property type="match status" value="1"/>
</dbReference>
<dbReference type="InterPro" id="IPR005940">
    <property type="entry name" value="Anthranilate_Pribosyl_Tfrase"/>
</dbReference>
<reference evidence="6 7" key="1">
    <citation type="submission" date="2021-04" db="EMBL/GenBank/DDBJ databases">
        <title>novel species isolated from subtropical streams in China.</title>
        <authorList>
            <person name="Lu H."/>
        </authorList>
    </citation>
    <scope>NUCLEOTIDE SEQUENCE [LARGE SCALE GENOMIC DNA]</scope>
    <source>
        <strain evidence="6 7">BYS107W</strain>
    </source>
</reference>
<organism evidence="6 7">
    <name type="scientific">Undibacterium baiyunense</name>
    <dbReference type="NCBI Taxonomy" id="2828731"/>
    <lineage>
        <taxon>Bacteria</taxon>
        <taxon>Pseudomonadati</taxon>
        <taxon>Pseudomonadota</taxon>
        <taxon>Betaproteobacteria</taxon>
        <taxon>Burkholderiales</taxon>
        <taxon>Oxalobacteraceae</taxon>
        <taxon>Undibacterium</taxon>
    </lineage>
</organism>
<dbReference type="AlphaFoldDB" id="A0A941I1I6"/>
<comment type="caution">
    <text evidence="6">The sequence shown here is derived from an EMBL/GenBank/DDBJ whole genome shotgun (WGS) entry which is preliminary data.</text>
</comment>
<keyword evidence="3" id="KW-0057">Aromatic amino acid biosynthesis</keyword>
<keyword evidence="7" id="KW-1185">Reference proteome</keyword>
<evidence type="ECO:0000313" key="6">
    <source>
        <dbReference type="EMBL" id="MBR7746423.1"/>
    </source>
</evidence>
<evidence type="ECO:0000259" key="4">
    <source>
        <dbReference type="Pfam" id="PF00591"/>
    </source>
</evidence>
<dbReference type="InterPro" id="IPR036320">
    <property type="entry name" value="Glycosyl_Trfase_fam3_N_dom_sf"/>
</dbReference>
<dbReference type="Gene3D" id="1.20.970.10">
    <property type="entry name" value="Transferase, Pyrimidine Nucleoside Phosphorylase, Chain C"/>
    <property type="match status" value="1"/>
</dbReference>
<evidence type="ECO:0000256" key="3">
    <source>
        <dbReference type="ARBA" id="ARBA00022822"/>
    </source>
</evidence>
<dbReference type="Proteomes" id="UP000680158">
    <property type="component" value="Unassembled WGS sequence"/>
</dbReference>
<dbReference type="PANTHER" id="PTHR43285:SF4">
    <property type="entry name" value="TRANSFERASE"/>
    <property type="match status" value="1"/>
</dbReference>
<dbReference type="PANTHER" id="PTHR43285">
    <property type="entry name" value="ANTHRANILATE PHOSPHORIBOSYLTRANSFERASE"/>
    <property type="match status" value="1"/>
</dbReference>
<dbReference type="NCBIfam" id="NF006005">
    <property type="entry name" value="PRK08136.1"/>
    <property type="match status" value="1"/>
</dbReference>
<dbReference type="RefSeq" id="WP_212683756.1">
    <property type="nucleotide sequence ID" value="NZ_JAGSPM010000003.1"/>
</dbReference>
<keyword evidence="2" id="KW-0808">Transferase</keyword>
<protein>
    <submittedName>
        <fullName evidence="6">DNA-binding protein YbiB</fullName>
    </submittedName>
</protein>
<dbReference type="InterPro" id="IPR035902">
    <property type="entry name" value="Nuc_phospho_transferase"/>
</dbReference>
<dbReference type="InterPro" id="IPR000312">
    <property type="entry name" value="Glycosyl_Trfase_fam3"/>
</dbReference>
<dbReference type="GO" id="GO:0005829">
    <property type="term" value="C:cytosol"/>
    <property type="evidence" value="ECO:0007669"/>
    <property type="project" value="TreeGrafter"/>
</dbReference>
<evidence type="ECO:0000259" key="5">
    <source>
        <dbReference type="Pfam" id="PF02885"/>
    </source>
</evidence>
<dbReference type="GO" id="GO:0003677">
    <property type="term" value="F:DNA binding"/>
    <property type="evidence" value="ECO:0007669"/>
    <property type="project" value="UniProtKB-KW"/>
</dbReference>
<feature type="domain" description="Glycosyl transferase family 3 N-terminal" evidence="5">
    <location>
        <begin position="18"/>
        <end position="78"/>
    </location>
</feature>
<dbReference type="InterPro" id="IPR017459">
    <property type="entry name" value="Glycosyl_Trfase_fam3_N_dom"/>
</dbReference>
<feature type="domain" description="Glycosyl transferase family 3" evidence="4">
    <location>
        <begin position="109"/>
        <end position="305"/>
    </location>
</feature>
<dbReference type="SUPFAM" id="SSF47648">
    <property type="entry name" value="Nucleoside phosphorylase/phosphoribosyltransferase N-terminal domain"/>
    <property type="match status" value="1"/>
</dbReference>
<keyword evidence="1" id="KW-0328">Glycosyltransferase</keyword>
<evidence type="ECO:0000256" key="2">
    <source>
        <dbReference type="ARBA" id="ARBA00022679"/>
    </source>
</evidence>
<evidence type="ECO:0000313" key="7">
    <source>
        <dbReference type="Proteomes" id="UP000680158"/>
    </source>
</evidence>
<sequence length="328" mass="36092">MRNSQDKLSAQPFLAAAYIKEIGRGKEGARNLSRDDASQLYAAILDQRVNDLELGAILIAMRIKGESIEEIAGFLDAAEAHLQVLITPENSSYAPIVIPSYNGARKRPNLTPLLAMLLAREGVPVLVHGMLHDPGRVTSAEIFAELGIEAASNVAQAQQNLSQTSLALVPIAVLAPAMHRILELRKILGLRNSTHTLVKILQPFAAQALRLTSYTHPEYQVMLDRYFRELAPHQRGAVLLMRGTEGETVASTGRAQQIDCYWKGEHTLLQETTSQLLAEPENLPVSIDAQSTAKWIKEVLNGKQAVPLNIAKQVEHCMQLSKQLHLNK</sequence>
<accession>A0A941I1I6</accession>
<proteinExistence type="predicted"/>
<dbReference type="GO" id="GO:0004048">
    <property type="term" value="F:anthranilate phosphoribosyltransferase activity"/>
    <property type="evidence" value="ECO:0007669"/>
    <property type="project" value="InterPro"/>
</dbReference>
<evidence type="ECO:0000256" key="1">
    <source>
        <dbReference type="ARBA" id="ARBA00022676"/>
    </source>
</evidence>
<dbReference type="SUPFAM" id="SSF52418">
    <property type="entry name" value="Nucleoside phosphorylase/phosphoribosyltransferase catalytic domain"/>
    <property type="match status" value="1"/>
</dbReference>
<keyword evidence="3" id="KW-0822">Tryptophan biosynthesis</keyword>
<gene>
    <name evidence="6" type="primary">ybiB</name>
    <name evidence="6" type="ORF">KDM92_07515</name>
</gene>
<dbReference type="Pfam" id="PF00591">
    <property type="entry name" value="Glycos_transf_3"/>
    <property type="match status" value="1"/>
</dbReference>
<keyword evidence="3" id="KW-0028">Amino-acid biosynthesis</keyword>
<keyword evidence="6" id="KW-0238">DNA-binding</keyword>
<dbReference type="EMBL" id="JAGSPM010000003">
    <property type="protein sequence ID" value="MBR7746423.1"/>
    <property type="molecule type" value="Genomic_DNA"/>
</dbReference>
<dbReference type="Pfam" id="PF02885">
    <property type="entry name" value="Glycos_trans_3N"/>
    <property type="match status" value="1"/>
</dbReference>